<accession>A0A7M7H561</accession>
<dbReference type="CTD" id="36016"/>
<dbReference type="GO" id="GO:0061709">
    <property type="term" value="P:reticulophagy"/>
    <property type="evidence" value="ECO:0007669"/>
    <property type="project" value="TreeGrafter"/>
</dbReference>
<dbReference type="Gene3D" id="1.20.5.5200">
    <property type="match status" value="1"/>
</dbReference>
<accession>A0A8B6Z7D5</accession>
<dbReference type="GO" id="GO:0000045">
    <property type="term" value="P:autophagosome assembly"/>
    <property type="evidence" value="ECO:0007669"/>
    <property type="project" value="TreeGrafter"/>
</dbReference>
<dbReference type="PANTHER" id="PTHR34339">
    <property type="entry name" value="STIMULATOR OF INTERFERON GENES PROTEIN"/>
    <property type="match status" value="1"/>
</dbReference>
<protein>
    <submittedName>
        <fullName evidence="4">Stimulator of interferon genes protein</fullName>
    </submittedName>
</protein>
<dbReference type="EnsemblMetazoa" id="XM_006569826">
    <property type="protein sequence ID" value="XP_006569889"/>
    <property type="gene ID" value="LOC100578892"/>
</dbReference>
<organism evidence="2">
    <name type="scientific">Apis mellifera</name>
    <name type="common">Honeybee</name>
    <dbReference type="NCBI Taxonomy" id="7460"/>
    <lineage>
        <taxon>Eukaryota</taxon>
        <taxon>Metazoa</taxon>
        <taxon>Ecdysozoa</taxon>
        <taxon>Arthropoda</taxon>
        <taxon>Hexapoda</taxon>
        <taxon>Insecta</taxon>
        <taxon>Pterygota</taxon>
        <taxon>Neoptera</taxon>
        <taxon>Endopterygota</taxon>
        <taxon>Hymenoptera</taxon>
        <taxon>Apocrita</taxon>
        <taxon>Aculeata</taxon>
        <taxon>Apoidea</taxon>
        <taxon>Anthophila</taxon>
        <taxon>Apidae</taxon>
        <taxon>Apis</taxon>
    </lineage>
</organism>
<dbReference type="InterPro" id="IPR055432">
    <property type="entry name" value="STING_LBD"/>
</dbReference>
<gene>
    <name evidence="4" type="primary">LOC100578892</name>
</gene>
<dbReference type="Proteomes" id="UP000005203">
    <property type="component" value="Linkage group LG8"/>
</dbReference>
<dbReference type="GO" id="GO:0045087">
    <property type="term" value="P:innate immune response"/>
    <property type="evidence" value="ECO:0007669"/>
    <property type="project" value="TreeGrafter"/>
</dbReference>
<dbReference type="GO" id="GO:0032481">
    <property type="term" value="P:positive regulation of type I interferon production"/>
    <property type="evidence" value="ECO:0007669"/>
    <property type="project" value="InterPro"/>
</dbReference>
<keyword evidence="3" id="KW-1185">Reference proteome</keyword>
<dbReference type="Gene3D" id="3.40.50.12100">
    <property type="entry name" value="Stimulator of interferon genes protein"/>
    <property type="match status" value="1"/>
</dbReference>
<dbReference type="CDD" id="cd12146">
    <property type="entry name" value="STING_C"/>
    <property type="match status" value="1"/>
</dbReference>
<dbReference type="InterPro" id="IPR038623">
    <property type="entry name" value="STING_C_sf"/>
</dbReference>
<dbReference type="InterPro" id="IPR033952">
    <property type="entry name" value="STING_C"/>
</dbReference>
<dbReference type="GO" id="GO:0005789">
    <property type="term" value="C:endoplasmic reticulum membrane"/>
    <property type="evidence" value="ECO:0007669"/>
    <property type="project" value="TreeGrafter"/>
</dbReference>
<evidence type="ECO:0000313" key="4">
    <source>
        <dbReference type="RefSeq" id="XP_006569889.2"/>
    </source>
</evidence>
<dbReference type="AlphaFoldDB" id="A0A7M7H561"/>
<dbReference type="GO" id="GO:0016239">
    <property type="term" value="P:positive regulation of macroautophagy"/>
    <property type="evidence" value="ECO:0007669"/>
    <property type="project" value="TreeGrafter"/>
</dbReference>
<dbReference type="GO" id="GO:0002218">
    <property type="term" value="P:activation of innate immune response"/>
    <property type="evidence" value="ECO:0007669"/>
    <property type="project" value="InterPro"/>
</dbReference>
<dbReference type="KEGG" id="ame:100578892"/>
<dbReference type="GO" id="GO:0035438">
    <property type="term" value="F:cyclic-di-GMP binding"/>
    <property type="evidence" value="ECO:0007669"/>
    <property type="project" value="InterPro"/>
</dbReference>
<feature type="domain" description="STING ligand-binding" evidence="1">
    <location>
        <begin position="70"/>
        <end position="262"/>
    </location>
</feature>
<dbReference type="GO" id="GO:0061507">
    <property type="term" value="F:2',3'-cyclic GMP-AMP binding"/>
    <property type="evidence" value="ECO:0007669"/>
    <property type="project" value="TreeGrafter"/>
</dbReference>
<dbReference type="OrthoDB" id="6053839at2759"/>
<reference evidence="2" key="1">
    <citation type="submission" date="2021-01" db="UniProtKB">
        <authorList>
            <consortium name="EnsemblMetazoa"/>
        </authorList>
    </citation>
    <scope>IDENTIFICATION</scope>
    <source>
        <strain evidence="2">DH4</strain>
    </source>
</reference>
<dbReference type="GeneID" id="100578892"/>
<name>A0A7M7H561_APIME</name>
<evidence type="ECO:0000313" key="2">
    <source>
        <dbReference type="EnsemblMetazoa" id="XP_006569889"/>
    </source>
</evidence>
<evidence type="ECO:0000313" key="3">
    <source>
        <dbReference type="Proteomes" id="UP000005203"/>
    </source>
</evidence>
<dbReference type="RefSeq" id="XP_006569889.2">
    <property type="nucleotide sequence ID" value="XM_006569826.2"/>
</dbReference>
<reference evidence="4" key="2">
    <citation type="submission" date="2025-04" db="UniProtKB">
        <authorList>
            <consortium name="RefSeq"/>
        </authorList>
    </citation>
    <scope>IDENTIFICATION</scope>
    <source>
        <strain evidence="4">DH4</strain>
        <tissue evidence="4">Whole body</tissue>
    </source>
</reference>
<evidence type="ECO:0000259" key="1">
    <source>
        <dbReference type="Pfam" id="PF15009"/>
    </source>
</evidence>
<sequence length="265" mass="31323">MALISSKNHLLSYLFYNALKIDIYVFKHYYFDNYIKLFDPLTLWILLQITNSNKWKKKNIHDINSIQGLDYGTGLAYNYYYGYLKVILPSIGNLNKGLIEKIENTEDIHNINIMVHKLFILIPSSSYIPPDLKEASYQWMESAMDLEDEVRNRAGVKRRLYHNSVYKIYPNGQRSNVPQYIVVEGATPLLTFFEVQKHNHSETNLYKKYCKEIVQKFYIKLQELIDNDPECADLCELIYYDDYDCNKTKINIAKILLERLSKIKK</sequence>
<proteinExistence type="predicted"/>
<dbReference type="Pfam" id="PF15009">
    <property type="entry name" value="STING_LBD"/>
    <property type="match status" value="1"/>
</dbReference>
<dbReference type="GO" id="GO:0005776">
    <property type="term" value="C:autophagosome"/>
    <property type="evidence" value="ECO:0007669"/>
    <property type="project" value="TreeGrafter"/>
</dbReference>
<dbReference type="PANTHER" id="PTHR34339:SF1">
    <property type="entry name" value="STIMULATOR OF INTERFERON GENES PROTEIN"/>
    <property type="match status" value="1"/>
</dbReference>
<dbReference type="InterPro" id="IPR029158">
    <property type="entry name" value="STING"/>
</dbReference>